<evidence type="ECO:0000256" key="16">
    <source>
        <dbReference type="PIRSR" id="PIRSR000148-1"/>
    </source>
</evidence>
<evidence type="ECO:0000256" key="14">
    <source>
        <dbReference type="ARBA" id="ARBA00047891"/>
    </source>
</evidence>
<comment type="pathway">
    <text evidence="1 15">Amino-acid biosynthesis; L-methionine biosynthesis via de novo pathway; L-homoserine from L-aspartate: step 2/3.</text>
</comment>
<organism evidence="18 19">
    <name type="scientific">Faecalibaculum rodentium</name>
    <dbReference type="NCBI Taxonomy" id="1702221"/>
    <lineage>
        <taxon>Bacteria</taxon>
        <taxon>Bacillati</taxon>
        <taxon>Bacillota</taxon>
        <taxon>Erysipelotrichia</taxon>
        <taxon>Erysipelotrichales</taxon>
        <taxon>Erysipelotrichaceae</taxon>
        <taxon>Faecalibaculum</taxon>
    </lineage>
</organism>
<keyword evidence="7 15" id="KW-0028">Amino-acid biosynthesis</keyword>
<sequence length="327" mass="36061">MKKVAIAGATGAVGRQMLECIRERNLPVEVKLLASARSKGKVIDGLVVEELTPDSFQGVDYVLGACENDVTKRWMPWAQEAGCVVVDNSSAFRLDDNVPLVVPEINADDIDHHNGIIANPNCSTIIALVGCDALKKEFGLKRMIVTTMQAVSGAGVKGIADLENQVKGEDVPFQAFPYQIAYNLIPQIGDFDEFGISKEEWKMQNEGRKIWHEPELLVNCTCVRVPVMRSHSESITLECETEVDVARAREVLKQAAGVQLKDDPQNRVYPMPLDTTDQDDVFVGRIRKDLTDPEGKTLQVFVCGDQIRKGAATNAVQILEKLLEKAE</sequence>
<protein>
    <recommendedName>
        <fullName evidence="6 15">Aspartate-semialdehyde dehydrogenase</fullName>
        <shortName evidence="15">ASA dehydrogenase</shortName>
        <shortName evidence="15">ASADH</shortName>
        <ecNumber evidence="6 15">1.2.1.11</ecNumber>
    </recommendedName>
    <alternativeName>
        <fullName evidence="15">Aspartate-beta-semialdehyde dehydrogenase</fullName>
    </alternativeName>
</protein>
<dbReference type="GO" id="GO:0009088">
    <property type="term" value="P:threonine biosynthetic process"/>
    <property type="evidence" value="ECO:0007669"/>
    <property type="project" value="UniProtKB-UniRule"/>
</dbReference>
<name>A0A140DW62_9FIRM</name>
<dbReference type="SUPFAM" id="SSF51735">
    <property type="entry name" value="NAD(P)-binding Rossmann-fold domains"/>
    <property type="match status" value="1"/>
</dbReference>
<dbReference type="Proteomes" id="UP000069771">
    <property type="component" value="Chromosome"/>
</dbReference>
<dbReference type="UniPathway" id="UPA00051">
    <property type="reaction ID" value="UER00464"/>
</dbReference>
<dbReference type="NCBIfam" id="NF011456">
    <property type="entry name" value="PRK14874.1"/>
    <property type="match status" value="1"/>
</dbReference>
<dbReference type="InterPro" id="IPR000534">
    <property type="entry name" value="Semialdehyde_DH_NAD-bd"/>
</dbReference>
<gene>
    <name evidence="15" type="primary">asd</name>
    <name evidence="18" type="ORF">AALO17_17550</name>
</gene>
<dbReference type="CDD" id="cd18131">
    <property type="entry name" value="ASADH_C_bac_euk_like"/>
    <property type="match status" value="1"/>
</dbReference>
<dbReference type="InterPro" id="IPR036291">
    <property type="entry name" value="NAD(P)-bd_dom_sf"/>
</dbReference>
<keyword evidence="10 15" id="KW-0220">Diaminopimelate biosynthesis</keyword>
<feature type="binding site" evidence="15">
    <location>
        <position position="93"/>
    </location>
    <ligand>
        <name>phosphate</name>
        <dbReference type="ChEBI" id="CHEBI:43474"/>
    </ligand>
</feature>
<dbReference type="PATRIC" id="fig|1702221.3.peg.1711"/>
<evidence type="ECO:0000256" key="2">
    <source>
        <dbReference type="ARBA" id="ARBA00005076"/>
    </source>
</evidence>
<dbReference type="HAMAP" id="MF_02121">
    <property type="entry name" value="ASADH"/>
    <property type="match status" value="1"/>
</dbReference>
<evidence type="ECO:0000256" key="9">
    <source>
        <dbReference type="ARBA" id="ARBA00022857"/>
    </source>
</evidence>
<feature type="binding site" evidence="15">
    <location>
        <begin position="10"/>
        <end position="13"/>
    </location>
    <ligand>
        <name>NADP(+)</name>
        <dbReference type="ChEBI" id="CHEBI:58349"/>
    </ligand>
</feature>
<dbReference type="GO" id="GO:0004073">
    <property type="term" value="F:aspartate-semialdehyde dehydrogenase activity"/>
    <property type="evidence" value="ECO:0007669"/>
    <property type="project" value="UniProtKB-UniRule"/>
</dbReference>
<dbReference type="SUPFAM" id="SSF55347">
    <property type="entry name" value="Glyceraldehyde-3-phosphate dehydrogenase-like, C-terminal domain"/>
    <property type="match status" value="1"/>
</dbReference>
<dbReference type="Gene3D" id="3.40.50.720">
    <property type="entry name" value="NAD(P)-binding Rossmann-like Domain"/>
    <property type="match status" value="1"/>
</dbReference>
<keyword evidence="11 15" id="KW-0560">Oxidoreductase</keyword>
<comment type="catalytic activity">
    <reaction evidence="14 15">
        <text>L-aspartate 4-semialdehyde + phosphate + NADP(+) = 4-phospho-L-aspartate + NADPH + H(+)</text>
        <dbReference type="Rhea" id="RHEA:24284"/>
        <dbReference type="ChEBI" id="CHEBI:15378"/>
        <dbReference type="ChEBI" id="CHEBI:43474"/>
        <dbReference type="ChEBI" id="CHEBI:57535"/>
        <dbReference type="ChEBI" id="CHEBI:57783"/>
        <dbReference type="ChEBI" id="CHEBI:58349"/>
        <dbReference type="ChEBI" id="CHEBI:537519"/>
        <dbReference type="EC" id="1.2.1.11"/>
    </reaction>
</comment>
<evidence type="ECO:0000256" key="7">
    <source>
        <dbReference type="ARBA" id="ARBA00022605"/>
    </source>
</evidence>
<evidence type="ECO:0000313" key="19">
    <source>
        <dbReference type="Proteomes" id="UP000069771"/>
    </source>
</evidence>
<dbReference type="Pfam" id="PF01118">
    <property type="entry name" value="Semialdhyde_dh"/>
    <property type="match status" value="1"/>
</dbReference>
<evidence type="ECO:0000313" key="18">
    <source>
        <dbReference type="EMBL" id="AMK54889.1"/>
    </source>
</evidence>
<dbReference type="GO" id="GO:0009089">
    <property type="term" value="P:lysine biosynthetic process via diaminopimelate"/>
    <property type="evidence" value="ECO:0007669"/>
    <property type="project" value="UniProtKB-UniRule"/>
</dbReference>
<dbReference type="Gene3D" id="3.30.360.10">
    <property type="entry name" value="Dihydrodipicolinate Reductase, domain 2"/>
    <property type="match status" value="1"/>
</dbReference>
<evidence type="ECO:0000256" key="13">
    <source>
        <dbReference type="ARBA" id="ARBA00023167"/>
    </source>
</evidence>
<dbReference type="NCBIfam" id="TIGR01296">
    <property type="entry name" value="asd_B"/>
    <property type="match status" value="1"/>
</dbReference>
<feature type="active site" description="Proton acceptor" evidence="15 16">
    <location>
        <position position="231"/>
    </location>
</feature>
<evidence type="ECO:0000256" key="1">
    <source>
        <dbReference type="ARBA" id="ARBA00005021"/>
    </source>
</evidence>
<dbReference type="PIRSF" id="PIRSF000148">
    <property type="entry name" value="ASA_dh"/>
    <property type="match status" value="1"/>
</dbReference>
<feature type="binding site" evidence="15">
    <location>
        <position position="149"/>
    </location>
    <ligand>
        <name>substrate</name>
    </ligand>
</feature>
<proteinExistence type="inferred from homology"/>
<feature type="binding site" evidence="15">
    <location>
        <begin position="37"/>
        <end position="38"/>
    </location>
    <ligand>
        <name>NADP(+)</name>
        <dbReference type="ChEBI" id="CHEBI:58349"/>
    </ligand>
</feature>
<dbReference type="EC" id="1.2.1.11" evidence="6 15"/>
<feature type="binding site" evidence="15">
    <location>
        <position position="172"/>
    </location>
    <ligand>
        <name>NADP(+)</name>
        <dbReference type="ChEBI" id="CHEBI:58349"/>
    </ligand>
</feature>
<evidence type="ECO:0000256" key="3">
    <source>
        <dbReference type="ARBA" id="ARBA00005097"/>
    </source>
</evidence>
<dbReference type="GO" id="GO:0009097">
    <property type="term" value="P:isoleucine biosynthetic process"/>
    <property type="evidence" value="ECO:0007669"/>
    <property type="project" value="UniProtKB-UniRule"/>
</dbReference>
<dbReference type="GO" id="GO:0046983">
    <property type="term" value="F:protein dimerization activity"/>
    <property type="evidence" value="ECO:0007669"/>
    <property type="project" value="InterPro"/>
</dbReference>
<comment type="pathway">
    <text evidence="2 15">Amino-acid biosynthesis; L-lysine biosynthesis via DAP pathway; (S)-tetrahydrodipicolinate from L-aspartate: step 2/4.</text>
</comment>
<dbReference type="GeneID" id="78478411"/>
<dbReference type="RefSeq" id="WP_067557882.1">
    <property type="nucleotide sequence ID" value="NZ_CAMTFD010000079.1"/>
</dbReference>
<dbReference type="UniPathway" id="UPA00034">
    <property type="reaction ID" value="UER00016"/>
</dbReference>
<evidence type="ECO:0000256" key="12">
    <source>
        <dbReference type="ARBA" id="ARBA00023154"/>
    </source>
</evidence>
<dbReference type="InterPro" id="IPR000319">
    <property type="entry name" value="Asp-semialdehyde_DH_CS"/>
</dbReference>
<dbReference type="STRING" id="1702221.AALO17_17550"/>
<accession>A0A140DW62</accession>
<keyword evidence="8 15" id="KW-0791">Threonine biosynthesis</keyword>
<dbReference type="InterPro" id="IPR005986">
    <property type="entry name" value="Asp_semialdehyde_DH_beta"/>
</dbReference>
<dbReference type="InterPro" id="IPR012280">
    <property type="entry name" value="Semialdhyde_DH_dimer_dom"/>
</dbReference>
<evidence type="ECO:0000256" key="10">
    <source>
        <dbReference type="ARBA" id="ARBA00022915"/>
    </source>
</evidence>
<dbReference type="OrthoDB" id="9805684at2"/>
<dbReference type="KEGG" id="fro:AALO17_17550"/>
<dbReference type="PANTHER" id="PTHR46278">
    <property type="entry name" value="DEHYDROGENASE, PUTATIVE-RELATED"/>
    <property type="match status" value="1"/>
</dbReference>
<comment type="similarity">
    <text evidence="4 15">Belongs to the aspartate-semialdehyde dehydrogenase family.</text>
</comment>
<evidence type="ECO:0000256" key="8">
    <source>
        <dbReference type="ARBA" id="ARBA00022697"/>
    </source>
</evidence>
<evidence type="ECO:0000256" key="6">
    <source>
        <dbReference type="ARBA" id="ARBA00013120"/>
    </source>
</evidence>
<feature type="domain" description="Semialdehyde dehydrogenase NAD-binding" evidence="17">
    <location>
        <begin position="3"/>
        <end position="113"/>
    </location>
</feature>
<feature type="active site" description="Acyl-thioester intermediate" evidence="15 16">
    <location>
        <position position="122"/>
    </location>
</feature>
<keyword evidence="12 15" id="KW-0457">Lysine biosynthesis</keyword>
<comment type="subunit">
    <text evidence="5 15">Homodimer.</text>
</comment>
<dbReference type="GO" id="GO:0051287">
    <property type="term" value="F:NAD binding"/>
    <property type="evidence" value="ECO:0007669"/>
    <property type="project" value="InterPro"/>
</dbReference>
<feature type="binding site" evidence="15">
    <location>
        <begin position="152"/>
        <end position="153"/>
    </location>
    <ligand>
        <name>NADP(+)</name>
        <dbReference type="ChEBI" id="CHEBI:58349"/>
    </ligand>
</feature>
<evidence type="ECO:0000256" key="5">
    <source>
        <dbReference type="ARBA" id="ARBA00011738"/>
    </source>
</evidence>
<dbReference type="AlphaFoldDB" id="A0A140DW62"/>
<keyword evidence="13 15" id="KW-0486">Methionine biosynthesis</keyword>
<dbReference type="EMBL" id="CP011391">
    <property type="protein sequence ID" value="AMK54889.1"/>
    <property type="molecule type" value="Genomic_DNA"/>
</dbReference>
<keyword evidence="19" id="KW-1185">Reference proteome</keyword>
<dbReference type="PROSITE" id="PS01103">
    <property type="entry name" value="ASD"/>
    <property type="match status" value="1"/>
</dbReference>
<dbReference type="SMART" id="SM00859">
    <property type="entry name" value="Semialdhyde_dh"/>
    <property type="match status" value="1"/>
</dbReference>
<dbReference type="GO" id="GO:0050661">
    <property type="term" value="F:NADP binding"/>
    <property type="evidence" value="ECO:0007669"/>
    <property type="project" value="UniProtKB-UniRule"/>
</dbReference>
<evidence type="ECO:0000256" key="4">
    <source>
        <dbReference type="ARBA" id="ARBA00010584"/>
    </source>
</evidence>
<dbReference type="PANTHER" id="PTHR46278:SF2">
    <property type="entry name" value="ASPARTATE-SEMIALDEHYDE DEHYDROGENASE"/>
    <property type="match status" value="1"/>
</dbReference>
<reference evidence="18 19" key="1">
    <citation type="journal article" date="2016" name="Gut Pathog.">
        <title>Whole genome sequencing of "Faecalibaculum rodentium" ALO17, isolated from C57BL/6J laboratory mouse feces.</title>
        <authorList>
            <person name="Lim S."/>
            <person name="Chang D.H."/>
            <person name="Ahn S."/>
            <person name="Kim B.C."/>
        </authorList>
    </citation>
    <scope>NUCLEOTIDE SEQUENCE [LARGE SCALE GENOMIC DNA]</scope>
    <source>
        <strain evidence="18 19">Alo17</strain>
    </source>
</reference>
<evidence type="ECO:0000256" key="11">
    <source>
        <dbReference type="ARBA" id="ARBA00023002"/>
    </source>
</evidence>
<feature type="binding site" evidence="15">
    <location>
        <position position="306"/>
    </location>
    <ligand>
        <name>NADP(+)</name>
        <dbReference type="ChEBI" id="CHEBI:58349"/>
    </ligand>
</feature>
<comment type="function">
    <text evidence="15">Catalyzes the NADPH-dependent formation of L-aspartate-semialdehyde (L-ASA) by the reductive dephosphorylation of L-aspartyl-4-phosphate.</text>
</comment>
<comment type="pathway">
    <text evidence="3 15">Amino-acid biosynthesis; L-threonine biosynthesis; L-threonine from L-aspartate: step 2/5.</text>
</comment>
<dbReference type="Pfam" id="PF02774">
    <property type="entry name" value="Semialdhyde_dhC"/>
    <property type="match status" value="1"/>
</dbReference>
<dbReference type="CDD" id="cd02316">
    <property type="entry name" value="VcASADH2_like_N"/>
    <property type="match status" value="1"/>
</dbReference>
<feature type="binding site" evidence="15">
    <location>
        <position position="224"/>
    </location>
    <ligand>
        <name>substrate</name>
    </ligand>
</feature>
<comment type="caution">
    <text evidence="15">Lacks conserved residue(s) required for the propagation of feature annotation.</text>
</comment>
<dbReference type="GO" id="GO:0019877">
    <property type="term" value="P:diaminopimelate biosynthetic process"/>
    <property type="evidence" value="ECO:0007669"/>
    <property type="project" value="UniProtKB-UniRule"/>
</dbReference>
<dbReference type="UniPathway" id="UPA00050">
    <property type="reaction ID" value="UER00463"/>
</dbReference>
<evidence type="ECO:0000256" key="15">
    <source>
        <dbReference type="HAMAP-Rule" id="MF_02121"/>
    </source>
</evidence>
<evidence type="ECO:0000259" key="17">
    <source>
        <dbReference type="SMART" id="SM00859"/>
    </source>
</evidence>
<keyword evidence="9 15" id="KW-0521">NADP</keyword>
<dbReference type="InterPro" id="IPR012080">
    <property type="entry name" value="Asp_semialdehyde_DH"/>
</dbReference>
<dbReference type="GO" id="GO:0071266">
    <property type="term" value="P:'de novo' L-methionine biosynthetic process"/>
    <property type="evidence" value="ECO:0007669"/>
    <property type="project" value="UniProtKB-UniRule"/>
</dbReference>